<evidence type="ECO:0000256" key="4">
    <source>
        <dbReference type="ARBA" id="ARBA00022679"/>
    </source>
</evidence>
<keyword evidence="4" id="KW-0808">Transferase</keyword>
<dbReference type="InterPro" id="IPR023095">
    <property type="entry name" value="Ade_MeTrfase_dom_2"/>
</dbReference>
<sequence length="284" mass="32511">MPITHTPLRYPGGKSQVYEQIASILRVNEMSDRTYVEPFAGGAGLALKFLFEGDVPSIILNDVDPAIANFWRTVLAEPGYLCDRLFDTPVDMESWVMQRAIYEDESKQWTPEHAFATLFLNRTNRAGILRGGPVGGKSQSGVTKLDARLTPTTIDNLCKKIEKIYQHREQIQVFSDDAGILLEKLRLVSDQHFVYADPPYIGKGSALYHNSFSQKDHCVFSRQIVDSGCAFIVSYDEHPLAREIYRELRMRYLTLRYSLNSRQSKREYLFFSKDLRIPSELEKA</sequence>
<dbReference type="PRINTS" id="PR00505">
    <property type="entry name" value="D12N6MTFRASE"/>
</dbReference>
<dbReference type="InterPro" id="IPR012263">
    <property type="entry name" value="M_m6A_EcoRV"/>
</dbReference>
<evidence type="ECO:0000256" key="2">
    <source>
        <dbReference type="ARBA" id="ARBA00011900"/>
    </source>
</evidence>
<evidence type="ECO:0000313" key="7">
    <source>
        <dbReference type="EMBL" id="RMD17946.1"/>
    </source>
</evidence>
<dbReference type="SUPFAM" id="SSF53335">
    <property type="entry name" value="S-adenosyl-L-methionine-dependent methyltransferases"/>
    <property type="match status" value="1"/>
</dbReference>
<name>A0ABX9UIK9_9CORY</name>
<dbReference type="PIRSF" id="PIRSF000398">
    <property type="entry name" value="M_m6A_EcoRV"/>
    <property type="match status" value="1"/>
</dbReference>
<evidence type="ECO:0000313" key="8">
    <source>
        <dbReference type="Proteomes" id="UP000266886"/>
    </source>
</evidence>
<protein>
    <recommendedName>
        <fullName evidence="2">site-specific DNA-methyltransferase (adenine-specific)</fullName>
        <ecNumber evidence="2">2.1.1.72</ecNumber>
    </recommendedName>
</protein>
<dbReference type="RefSeq" id="WP_095553826.1">
    <property type="nucleotide sequence ID" value="NZ_CBCRWO010000031.1"/>
</dbReference>
<dbReference type="Proteomes" id="UP000266886">
    <property type="component" value="Unassembled WGS sequence"/>
</dbReference>
<dbReference type="Pfam" id="PF02086">
    <property type="entry name" value="MethyltransfD12"/>
    <property type="match status" value="1"/>
</dbReference>
<keyword evidence="3 7" id="KW-0489">Methyltransferase</keyword>
<keyword evidence="5" id="KW-0949">S-adenosyl-L-methionine</keyword>
<evidence type="ECO:0000256" key="6">
    <source>
        <dbReference type="ARBA" id="ARBA00047942"/>
    </source>
</evidence>
<accession>A0ABX9UIK9</accession>
<evidence type="ECO:0000256" key="1">
    <source>
        <dbReference type="ARBA" id="ARBA00006594"/>
    </source>
</evidence>
<dbReference type="InterPro" id="IPR012327">
    <property type="entry name" value="MeTrfase_D12"/>
</dbReference>
<dbReference type="InterPro" id="IPR029063">
    <property type="entry name" value="SAM-dependent_MTases_sf"/>
</dbReference>
<reference evidence="7 8" key="1">
    <citation type="submission" date="2018-10" db="EMBL/GenBank/DDBJ databases">
        <title>Whole genome sequence of Corynebacterium gottingense DSM 130494T.</title>
        <authorList>
            <person name="Bernier A.-M."/>
            <person name="Bernard K."/>
        </authorList>
    </citation>
    <scope>NUCLEOTIDE SEQUENCE [LARGE SCALE GENOMIC DNA]</scope>
    <source>
        <strain evidence="7 8">DSM 103494</strain>
    </source>
</reference>
<dbReference type="PANTHER" id="PTHR30481:SF2">
    <property type="entry name" value="SITE-SPECIFIC DNA-METHYLTRANSFERASE (ADENINE-SPECIFIC)"/>
    <property type="match status" value="1"/>
</dbReference>
<dbReference type="Gene3D" id="3.40.50.150">
    <property type="entry name" value="Vaccinia Virus protein VP39"/>
    <property type="match status" value="1"/>
</dbReference>
<comment type="caution">
    <text evidence="7">The sequence shown here is derived from an EMBL/GenBank/DDBJ whole genome shotgun (WGS) entry which is preliminary data.</text>
</comment>
<keyword evidence="8" id="KW-1185">Reference proteome</keyword>
<gene>
    <name evidence="7" type="ORF">EAW56_10320</name>
</gene>
<dbReference type="GO" id="GO:0008168">
    <property type="term" value="F:methyltransferase activity"/>
    <property type="evidence" value="ECO:0007669"/>
    <property type="project" value="UniProtKB-KW"/>
</dbReference>
<dbReference type="PANTHER" id="PTHR30481">
    <property type="entry name" value="DNA ADENINE METHYLASE"/>
    <property type="match status" value="1"/>
</dbReference>
<comment type="catalytic activity">
    <reaction evidence="6">
        <text>a 2'-deoxyadenosine in DNA + S-adenosyl-L-methionine = an N(6)-methyl-2'-deoxyadenosine in DNA + S-adenosyl-L-homocysteine + H(+)</text>
        <dbReference type="Rhea" id="RHEA:15197"/>
        <dbReference type="Rhea" id="RHEA-COMP:12418"/>
        <dbReference type="Rhea" id="RHEA-COMP:12419"/>
        <dbReference type="ChEBI" id="CHEBI:15378"/>
        <dbReference type="ChEBI" id="CHEBI:57856"/>
        <dbReference type="ChEBI" id="CHEBI:59789"/>
        <dbReference type="ChEBI" id="CHEBI:90615"/>
        <dbReference type="ChEBI" id="CHEBI:90616"/>
        <dbReference type="EC" id="2.1.1.72"/>
    </reaction>
</comment>
<dbReference type="EMBL" id="RDRE01000029">
    <property type="protein sequence ID" value="RMD17946.1"/>
    <property type="molecule type" value="Genomic_DNA"/>
</dbReference>
<evidence type="ECO:0000256" key="5">
    <source>
        <dbReference type="ARBA" id="ARBA00022691"/>
    </source>
</evidence>
<organism evidence="7 8">
    <name type="scientific">Corynebacterium gottingense</name>
    <dbReference type="NCBI Taxonomy" id="2041036"/>
    <lineage>
        <taxon>Bacteria</taxon>
        <taxon>Bacillati</taxon>
        <taxon>Actinomycetota</taxon>
        <taxon>Actinomycetes</taxon>
        <taxon>Mycobacteriales</taxon>
        <taxon>Corynebacteriaceae</taxon>
        <taxon>Corynebacterium</taxon>
    </lineage>
</organism>
<evidence type="ECO:0000256" key="3">
    <source>
        <dbReference type="ARBA" id="ARBA00022603"/>
    </source>
</evidence>
<comment type="similarity">
    <text evidence="1">Belongs to the N(4)/N(6)-methyltransferase family.</text>
</comment>
<dbReference type="Gene3D" id="1.10.1020.10">
    <property type="entry name" value="Adenine-specific Methyltransferase, Domain 2"/>
    <property type="match status" value="1"/>
</dbReference>
<proteinExistence type="inferred from homology"/>
<dbReference type="GO" id="GO:0032259">
    <property type="term" value="P:methylation"/>
    <property type="evidence" value="ECO:0007669"/>
    <property type="project" value="UniProtKB-KW"/>
</dbReference>
<dbReference type="EC" id="2.1.1.72" evidence="2"/>